<dbReference type="SUPFAM" id="SSF52518">
    <property type="entry name" value="Thiamin diphosphate-binding fold (THDP-binding)"/>
    <property type="match status" value="2"/>
</dbReference>
<dbReference type="InterPro" id="IPR009014">
    <property type="entry name" value="Transketo_C/PFOR_II"/>
</dbReference>
<dbReference type="InterPro" id="IPR005593">
    <property type="entry name" value="Xul5P/Fru6P_PKetolase"/>
</dbReference>
<comment type="caution">
    <text evidence="8">The sequence shown here is derived from an EMBL/GenBank/DDBJ whole genome shotgun (WGS) entry which is preliminary data.</text>
</comment>
<dbReference type="Gene3D" id="3.40.50.920">
    <property type="match status" value="1"/>
</dbReference>
<dbReference type="Gene3D" id="3.40.50.970">
    <property type="match status" value="2"/>
</dbReference>
<protein>
    <recommendedName>
        <fullName evidence="5">Probable phosphoketolase</fullName>
        <ecNumber evidence="5">4.1.2.-</ecNumber>
    </recommendedName>
</protein>
<dbReference type="CDD" id="cd02011">
    <property type="entry name" value="TPP_PK"/>
    <property type="match status" value="1"/>
</dbReference>
<feature type="domain" description="Xylulose 5-phosphate/Fructose 6-phosphate phosphoketolase C-terminal" evidence="6">
    <location>
        <begin position="583"/>
        <end position="783"/>
    </location>
</feature>
<accession>A0A3A8PCG0</accession>
<gene>
    <name evidence="8" type="ORF">D7V93_26095</name>
</gene>
<dbReference type="InterPro" id="IPR018970">
    <property type="entry name" value="Xul5P/Fru6P_PKetolase_N"/>
</dbReference>
<dbReference type="PIRSF" id="PIRSF017245">
    <property type="entry name" value="Phosphoketolase"/>
    <property type="match status" value="1"/>
</dbReference>
<evidence type="ECO:0000313" key="9">
    <source>
        <dbReference type="Proteomes" id="UP000272888"/>
    </source>
</evidence>
<dbReference type="InterPro" id="IPR023962">
    <property type="entry name" value="Phosphoketolase"/>
</dbReference>
<dbReference type="RefSeq" id="WP_120645975.1">
    <property type="nucleotide sequence ID" value="NZ_RAWB01000313.1"/>
</dbReference>
<evidence type="ECO:0000313" key="8">
    <source>
        <dbReference type="EMBL" id="RKH54087.1"/>
    </source>
</evidence>
<evidence type="ECO:0000256" key="4">
    <source>
        <dbReference type="ARBA" id="ARBA00023239"/>
    </source>
</evidence>
<organism evidence="8 9">
    <name type="scientific">Corallococcus llansteffanensis</name>
    <dbReference type="NCBI Taxonomy" id="2316731"/>
    <lineage>
        <taxon>Bacteria</taxon>
        <taxon>Pseudomonadati</taxon>
        <taxon>Myxococcota</taxon>
        <taxon>Myxococcia</taxon>
        <taxon>Myxococcales</taxon>
        <taxon>Cystobacterineae</taxon>
        <taxon>Myxococcaceae</taxon>
        <taxon>Corallococcus</taxon>
    </lineage>
</organism>
<dbReference type="EC" id="4.1.2.-" evidence="5"/>
<dbReference type="Pfam" id="PF09364">
    <property type="entry name" value="XFP_N"/>
    <property type="match status" value="1"/>
</dbReference>
<dbReference type="NCBIfam" id="NF003617">
    <property type="entry name" value="PRK05261.1-2"/>
    <property type="match status" value="1"/>
</dbReference>
<dbReference type="InterPro" id="IPR018969">
    <property type="entry name" value="Xul5P/Fru6P_PKetolase_C"/>
</dbReference>
<dbReference type="FunFam" id="3.40.50.970:FF:000091">
    <property type="entry name" value="Xylulose-5-phosphate/fructose-6-phosphate phosphoketolase"/>
    <property type="match status" value="1"/>
</dbReference>
<keyword evidence="3 5" id="KW-0786">Thiamine pyrophosphate</keyword>
<name>A0A3A8PCG0_9BACT</name>
<proteinExistence type="inferred from homology"/>
<dbReference type="PANTHER" id="PTHR31273:SF0">
    <property type="entry name" value="PHOSPHOKETOLASE-RELATED"/>
    <property type="match status" value="1"/>
</dbReference>
<dbReference type="Proteomes" id="UP000272888">
    <property type="component" value="Unassembled WGS sequence"/>
</dbReference>
<keyword evidence="9" id="KW-1185">Reference proteome</keyword>
<dbReference type="AlphaFoldDB" id="A0A3A8PCG0"/>
<comment type="similarity">
    <text evidence="2 5">Belongs to the XFP family.</text>
</comment>
<evidence type="ECO:0000259" key="6">
    <source>
        <dbReference type="Pfam" id="PF09363"/>
    </source>
</evidence>
<dbReference type="GO" id="GO:0016832">
    <property type="term" value="F:aldehyde-lyase activity"/>
    <property type="evidence" value="ECO:0007669"/>
    <property type="project" value="UniProtKB-UniRule"/>
</dbReference>
<dbReference type="NCBIfam" id="NF003619">
    <property type="entry name" value="PRK05261.1-4"/>
    <property type="match status" value="1"/>
</dbReference>
<evidence type="ECO:0000256" key="5">
    <source>
        <dbReference type="HAMAP-Rule" id="MF_01403"/>
    </source>
</evidence>
<evidence type="ECO:0000259" key="7">
    <source>
        <dbReference type="Pfam" id="PF09364"/>
    </source>
</evidence>
<evidence type="ECO:0000256" key="1">
    <source>
        <dbReference type="ARBA" id="ARBA00001964"/>
    </source>
</evidence>
<dbReference type="Pfam" id="PF09363">
    <property type="entry name" value="XFP_C"/>
    <property type="match status" value="1"/>
</dbReference>
<dbReference type="InterPro" id="IPR019789">
    <property type="entry name" value="Xul5P/Fru6P_PKetolase_ThDP_BS"/>
</dbReference>
<evidence type="ECO:0000256" key="3">
    <source>
        <dbReference type="ARBA" id="ARBA00023052"/>
    </source>
</evidence>
<dbReference type="PANTHER" id="PTHR31273">
    <property type="entry name" value="PHOSPHOKETOLASE-RELATED"/>
    <property type="match status" value="1"/>
</dbReference>
<dbReference type="InterPro" id="IPR019790">
    <property type="entry name" value="Xul5P/Fru6P_PKetolase_CS"/>
</dbReference>
<reference evidence="9" key="1">
    <citation type="submission" date="2018-09" db="EMBL/GenBank/DDBJ databases">
        <authorList>
            <person name="Livingstone P.G."/>
            <person name="Whitworth D.E."/>
        </authorList>
    </citation>
    <scope>NUCLEOTIDE SEQUENCE [LARGE SCALE GENOMIC DNA]</scope>
    <source>
        <strain evidence="9">CA051B</strain>
    </source>
</reference>
<dbReference type="GO" id="GO:0005975">
    <property type="term" value="P:carbohydrate metabolic process"/>
    <property type="evidence" value="ECO:0007669"/>
    <property type="project" value="InterPro"/>
</dbReference>
<dbReference type="NCBIfam" id="NF003621">
    <property type="entry name" value="PRK05261.1-6"/>
    <property type="match status" value="1"/>
</dbReference>
<dbReference type="Pfam" id="PF03894">
    <property type="entry name" value="XFP"/>
    <property type="match status" value="1"/>
</dbReference>
<dbReference type="HAMAP" id="MF_01403">
    <property type="entry name" value="Phosphoketolase"/>
    <property type="match status" value="1"/>
</dbReference>
<dbReference type="EMBL" id="RAWB01000313">
    <property type="protein sequence ID" value="RKH54087.1"/>
    <property type="molecule type" value="Genomic_DNA"/>
</dbReference>
<sequence>MPGPLSEAELEKMDAYWRAANYLSVGQIYLKDNPLLERPLTVEDVKPRLLGHFGTTPGLNFIYVHLNRIIRQHRANMMYVIGPGHGAPGIIANTYLEGSYTELYPNIERNRDGMKRLFRQFSWPYGVPSHDAPEVPGSISEGGELGYSLLHAYGAVFDNPDLIVPCVVGDGEAETGPLAASWHSNKFINPITDGVVLPILHLNGYKIANPTVLARIDPDELEALFRGYGYQPYFLEGDDPKTMHQRMAALLDELYAEILRIQRHARENHDATRPRWPMLVLRTPKGWTGPHEVDGKQVEGTWRSHQVPLEEVRTNPEHLKILEAWLHGYRPRELFDANGTLREELADVAPKGRLRMGVNAHSNGGQLLVPLVLPGFRDYAVDPGTPGSKEVSATRVLGGYLRDVMRHNLGTRNFRLFAPDENASNRLQDVYAVSGKAWDARLESTDEHLSADGRVMEVLSEHLCQGWLEGYLLTGRHGLFSCYEAFIHIIDSMFNQHAKWIKSAKELHWRKPIASLNYLLSSHVWRQDHNGFSHQDPGFIDHVANKKADTVRIYLPPDANTLLSVADHCLRSRDYVNLIIAGKQLSPVWLDMESAVRHCSTGIGTWDWAGNDDGDPDVVMACAGDVPTLETLAAVTVLRAWAPELKVRVVNVVDVFTLAPVSVHPHGLNEEDFNRMFTRDKPVVFAFHGYPTLVHKLTYNRANHGNIHVHGFKEEGTTTTPFDMTVLNDMDRFTLALAAIRHTPAARHRLDDAEQRFSEVRQQHKLYVSEHGEDMPEVRDWKWTAR</sequence>
<dbReference type="InterPro" id="IPR029061">
    <property type="entry name" value="THDP-binding"/>
</dbReference>
<keyword evidence="4 5" id="KW-0456">Lyase</keyword>
<feature type="domain" description="Xylulose 5-phosphate/Fructose 6-phosphate phosphoketolase N-terminal" evidence="7">
    <location>
        <begin position="5"/>
        <end position="366"/>
    </location>
</feature>
<dbReference type="PROSITE" id="PS60003">
    <property type="entry name" value="PHOSPHOKETOLASE_2"/>
    <property type="match status" value="1"/>
</dbReference>
<dbReference type="PROSITE" id="PS60002">
    <property type="entry name" value="PHOSPHOKETOLASE_1"/>
    <property type="match status" value="1"/>
</dbReference>
<dbReference type="NCBIfam" id="NF003616">
    <property type="entry name" value="PRK05261.1-1"/>
    <property type="match status" value="1"/>
</dbReference>
<comment type="cofactor">
    <cofactor evidence="1 5">
        <name>thiamine diphosphate</name>
        <dbReference type="ChEBI" id="CHEBI:58937"/>
    </cofactor>
</comment>
<evidence type="ECO:0000256" key="2">
    <source>
        <dbReference type="ARBA" id="ARBA00005623"/>
    </source>
</evidence>